<gene>
    <name evidence="1" type="ORF">SDC9_181152</name>
</gene>
<dbReference type="InterPro" id="IPR047708">
    <property type="entry name" value="CD1871A-like"/>
</dbReference>
<evidence type="ECO:0000313" key="1">
    <source>
        <dbReference type="EMBL" id="MPN33661.1"/>
    </source>
</evidence>
<dbReference type="NCBIfam" id="NF040920">
    <property type="entry name" value="CD1871A_fam"/>
    <property type="match status" value="1"/>
</dbReference>
<proteinExistence type="predicted"/>
<reference evidence="1" key="1">
    <citation type="submission" date="2019-08" db="EMBL/GenBank/DDBJ databases">
        <authorList>
            <person name="Kucharzyk K."/>
            <person name="Murdoch R.W."/>
            <person name="Higgins S."/>
            <person name="Loffler F."/>
        </authorList>
    </citation>
    <scope>NUCLEOTIDE SEQUENCE</scope>
</reference>
<accession>A0A645H3P7</accession>
<name>A0A645H3P7_9ZZZZ</name>
<comment type="caution">
    <text evidence="1">The sequence shown here is derived from an EMBL/GenBank/DDBJ whole genome shotgun (WGS) entry which is preliminary data.</text>
</comment>
<dbReference type="EMBL" id="VSSQ01086268">
    <property type="protein sequence ID" value="MPN33661.1"/>
    <property type="molecule type" value="Genomic_DNA"/>
</dbReference>
<organism evidence="1">
    <name type="scientific">bioreactor metagenome</name>
    <dbReference type="NCBI Taxonomy" id="1076179"/>
    <lineage>
        <taxon>unclassified sequences</taxon>
        <taxon>metagenomes</taxon>
        <taxon>ecological metagenomes</taxon>
    </lineage>
</organism>
<evidence type="ECO:0008006" key="2">
    <source>
        <dbReference type="Google" id="ProtNLM"/>
    </source>
</evidence>
<protein>
    <recommendedName>
        <fullName evidence="2">Thioredoxin</fullName>
    </recommendedName>
</protein>
<dbReference type="AlphaFoldDB" id="A0A645H3P7"/>
<sequence length="37" mass="3831">MLLAVGGVFVLIGILRGEAFIVLKKAVTICLECIGIG</sequence>